<dbReference type="Pfam" id="PF01535">
    <property type="entry name" value="PPR"/>
    <property type="match status" value="1"/>
</dbReference>
<evidence type="ECO:0000313" key="4">
    <source>
        <dbReference type="Proteomes" id="UP000001514"/>
    </source>
</evidence>
<feature type="repeat" description="PPR" evidence="2">
    <location>
        <begin position="153"/>
        <end position="187"/>
    </location>
</feature>
<dbReference type="Proteomes" id="UP000001514">
    <property type="component" value="Unassembled WGS sequence"/>
</dbReference>
<evidence type="ECO:0000313" key="3">
    <source>
        <dbReference type="EMBL" id="EFJ21221.1"/>
    </source>
</evidence>
<accession>D8S388</accession>
<protein>
    <recommendedName>
        <fullName evidence="5">Pentacotripeptide-repeat region of PRORP domain-containing protein</fullName>
    </recommendedName>
</protein>
<evidence type="ECO:0000256" key="1">
    <source>
        <dbReference type="ARBA" id="ARBA00022737"/>
    </source>
</evidence>
<dbReference type="InParanoid" id="D8S388"/>
<dbReference type="eggNOG" id="KOG4197">
    <property type="taxonomic scope" value="Eukaryota"/>
</dbReference>
<dbReference type="STRING" id="88036.D8S388"/>
<dbReference type="HOGENOM" id="CLU_1075197_0_0_1"/>
<dbReference type="InterPro" id="IPR002885">
    <property type="entry name" value="PPR_rpt"/>
</dbReference>
<evidence type="ECO:0000256" key="2">
    <source>
        <dbReference type="PROSITE-ProRule" id="PRU00708"/>
    </source>
</evidence>
<dbReference type="KEGG" id="smo:SELMODRAFT_417683"/>
<sequence>MGGAGEFPDLLLQIESLLHILQAEALDAWSGDLTPAKSSEEEVPRGSCSADFVTYTSLIQGLCKVKLLEQALVFLGKMVSKGFHRDVYTYTAVIHALCIENRLQKLESFWKRWPTRTSLQALSRTRFSSTGSTKVVDEAVALLSKMRKKCVPTAVTYNSLVSGLCKAERASEAYDHLEEMVYSGCIPDIFTGFHPEEGRLKEAIDLFGRMVENGSCMPHTDSLISGFCRMGEAMNLLERMAAHPGFDELDGRALSREPA</sequence>
<dbReference type="GO" id="GO:0007005">
    <property type="term" value="P:mitochondrion organization"/>
    <property type="evidence" value="ECO:0000318"/>
    <property type="project" value="GO_Central"/>
</dbReference>
<dbReference type="GO" id="GO:0003729">
    <property type="term" value="F:mRNA binding"/>
    <property type="evidence" value="ECO:0000318"/>
    <property type="project" value="GO_Central"/>
</dbReference>
<gene>
    <name evidence="3" type="ORF">SELMODRAFT_417683</name>
</gene>
<dbReference type="PROSITE" id="PS51375">
    <property type="entry name" value="PPR"/>
    <property type="match status" value="2"/>
</dbReference>
<evidence type="ECO:0008006" key="5">
    <source>
        <dbReference type="Google" id="ProtNLM"/>
    </source>
</evidence>
<reference evidence="3 4" key="1">
    <citation type="journal article" date="2011" name="Science">
        <title>The Selaginella genome identifies genetic changes associated with the evolution of vascular plants.</title>
        <authorList>
            <person name="Banks J.A."/>
            <person name="Nishiyama T."/>
            <person name="Hasebe M."/>
            <person name="Bowman J.L."/>
            <person name="Gribskov M."/>
            <person name="dePamphilis C."/>
            <person name="Albert V.A."/>
            <person name="Aono N."/>
            <person name="Aoyama T."/>
            <person name="Ambrose B.A."/>
            <person name="Ashton N.W."/>
            <person name="Axtell M.J."/>
            <person name="Barker E."/>
            <person name="Barker M.S."/>
            <person name="Bennetzen J.L."/>
            <person name="Bonawitz N.D."/>
            <person name="Chapple C."/>
            <person name="Cheng C."/>
            <person name="Correa L.G."/>
            <person name="Dacre M."/>
            <person name="DeBarry J."/>
            <person name="Dreyer I."/>
            <person name="Elias M."/>
            <person name="Engstrom E.M."/>
            <person name="Estelle M."/>
            <person name="Feng L."/>
            <person name="Finet C."/>
            <person name="Floyd S.K."/>
            <person name="Frommer W.B."/>
            <person name="Fujita T."/>
            <person name="Gramzow L."/>
            <person name="Gutensohn M."/>
            <person name="Harholt J."/>
            <person name="Hattori M."/>
            <person name="Heyl A."/>
            <person name="Hirai T."/>
            <person name="Hiwatashi Y."/>
            <person name="Ishikawa M."/>
            <person name="Iwata M."/>
            <person name="Karol K.G."/>
            <person name="Koehler B."/>
            <person name="Kolukisaoglu U."/>
            <person name="Kubo M."/>
            <person name="Kurata T."/>
            <person name="Lalonde S."/>
            <person name="Li K."/>
            <person name="Li Y."/>
            <person name="Litt A."/>
            <person name="Lyons E."/>
            <person name="Manning G."/>
            <person name="Maruyama T."/>
            <person name="Michael T.P."/>
            <person name="Mikami K."/>
            <person name="Miyazaki S."/>
            <person name="Morinaga S."/>
            <person name="Murata T."/>
            <person name="Mueller-Roeber B."/>
            <person name="Nelson D.R."/>
            <person name="Obara M."/>
            <person name="Oguri Y."/>
            <person name="Olmstead R.G."/>
            <person name="Onodera N."/>
            <person name="Petersen B.L."/>
            <person name="Pils B."/>
            <person name="Prigge M."/>
            <person name="Rensing S.A."/>
            <person name="Riano-Pachon D.M."/>
            <person name="Roberts A.W."/>
            <person name="Sato Y."/>
            <person name="Scheller H.V."/>
            <person name="Schulz B."/>
            <person name="Schulz C."/>
            <person name="Shakirov E.V."/>
            <person name="Shibagaki N."/>
            <person name="Shinohara N."/>
            <person name="Shippen D.E."/>
            <person name="Soerensen I."/>
            <person name="Sotooka R."/>
            <person name="Sugimoto N."/>
            <person name="Sugita M."/>
            <person name="Sumikawa N."/>
            <person name="Tanurdzic M."/>
            <person name="Theissen G."/>
            <person name="Ulvskov P."/>
            <person name="Wakazuki S."/>
            <person name="Weng J.K."/>
            <person name="Willats W.W."/>
            <person name="Wipf D."/>
            <person name="Wolf P.G."/>
            <person name="Yang L."/>
            <person name="Zimmer A.D."/>
            <person name="Zhu Q."/>
            <person name="Mitros T."/>
            <person name="Hellsten U."/>
            <person name="Loque D."/>
            <person name="Otillar R."/>
            <person name="Salamov A."/>
            <person name="Schmutz J."/>
            <person name="Shapiro H."/>
            <person name="Lindquist E."/>
            <person name="Lucas S."/>
            <person name="Rokhsar D."/>
            <person name="Grigoriev I.V."/>
        </authorList>
    </citation>
    <scope>NUCLEOTIDE SEQUENCE [LARGE SCALE GENOMIC DNA]</scope>
</reference>
<dbReference type="Gramene" id="EFJ21221">
    <property type="protein sequence ID" value="EFJ21221"/>
    <property type="gene ID" value="SELMODRAFT_417683"/>
</dbReference>
<keyword evidence="1" id="KW-0677">Repeat</keyword>
<dbReference type="NCBIfam" id="TIGR00756">
    <property type="entry name" value="PPR"/>
    <property type="match status" value="2"/>
</dbReference>
<dbReference type="GO" id="GO:0006396">
    <property type="term" value="P:RNA processing"/>
    <property type="evidence" value="ECO:0000318"/>
    <property type="project" value="GO_Central"/>
</dbReference>
<dbReference type="GO" id="GO:0005739">
    <property type="term" value="C:mitochondrion"/>
    <property type="evidence" value="ECO:0000318"/>
    <property type="project" value="GO_Central"/>
</dbReference>
<dbReference type="InterPro" id="IPR011990">
    <property type="entry name" value="TPR-like_helical_dom_sf"/>
</dbReference>
<dbReference type="PANTHER" id="PTHR47932:SF2">
    <property type="entry name" value="OS10G0484300 PROTEIN"/>
    <property type="match status" value="1"/>
</dbReference>
<dbReference type="EMBL" id="GL377600">
    <property type="protein sequence ID" value="EFJ21221.1"/>
    <property type="molecule type" value="Genomic_DNA"/>
</dbReference>
<dbReference type="AlphaFoldDB" id="D8S388"/>
<dbReference type="Gene3D" id="1.25.40.10">
    <property type="entry name" value="Tetratricopeptide repeat domain"/>
    <property type="match status" value="2"/>
</dbReference>
<name>D8S388_SELML</name>
<dbReference type="Pfam" id="PF13041">
    <property type="entry name" value="PPR_2"/>
    <property type="match status" value="1"/>
</dbReference>
<organism evidence="4">
    <name type="scientific">Selaginella moellendorffii</name>
    <name type="common">Spikemoss</name>
    <dbReference type="NCBI Taxonomy" id="88036"/>
    <lineage>
        <taxon>Eukaryota</taxon>
        <taxon>Viridiplantae</taxon>
        <taxon>Streptophyta</taxon>
        <taxon>Embryophyta</taxon>
        <taxon>Tracheophyta</taxon>
        <taxon>Lycopodiopsida</taxon>
        <taxon>Selaginellales</taxon>
        <taxon>Selaginellaceae</taxon>
        <taxon>Selaginella</taxon>
    </lineage>
</organism>
<feature type="repeat" description="PPR" evidence="2">
    <location>
        <begin position="51"/>
        <end position="85"/>
    </location>
</feature>
<keyword evidence="4" id="KW-1185">Reference proteome</keyword>
<dbReference type="Pfam" id="PF12854">
    <property type="entry name" value="PPR_1"/>
    <property type="match status" value="1"/>
</dbReference>
<proteinExistence type="predicted"/>
<dbReference type="PANTHER" id="PTHR47932">
    <property type="entry name" value="ATPASE EXPRESSION PROTEIN 3"/>
    <property type="match status" value="1"/>
</dbReference>